<evidence type="ECO:0000256" key="2">
    <source>
        <dbReference type="ARBA" id="ARBA00004584"/>
    </source>
</evidence>
<reference evidence="9" key="3">
    <citation type="submission" date="2025-09" db="UniProtKB">
        <authorList>
            <consortium name="Ensembl"/>
        </authorList>
    </citation>
    <scope>IDENTIFICATION</scope>
</reference>
<name>A0AAY4CBM5_9TELE</name>
<dbReference type="Proteomes" id="UP000694580">
    <property type="component" value="Chromosome 19"/>
</dbReference>
<gene>
    <name evidence="9" type="primary">CENPO</name>
</gene>
<keyword evidence="7" id="KW-0137">Centromere</keyword>
<proteinExistence type="inferred from homology"/>
<protein>
    <recommendedName>
        <fullName evidence="4">Centromere protein O</fullName>
    </recommendedName>
</protein>
<dbReference type="GeneTree" id="ENSGT00390000016702"/>
<keyword evidence="8" id="KW-0175">Coiled coil</keyword>
<dbReference type="CDD" id="cd23836">
    <property type="entry name" value="DRWD-C_CENP-O"/>
    <property type="match status" value="1"/>
</dbReference>
<dbReference type="AlphaFoldDB" id="A0AAY4CBM5"/>
<evidence type="ECO:0000256" key="6">
    <source>
        <dbReference type="ARBA" id="ARBA00023242"/>
    </source>
</evidence>
<evidence type="ECO:0000256" key="4">
    <source>
        <dbReference type="ARBA" id="ARBA00016395"/>
    </source>
</evidence>
<evidence type="ECO:0000313" key="10">
    <source>
        <dbReference type="Proteomes" id="UP000694580"/>
    </source>
</evidence>
<dbReference type="CDD" id="cd23835">
    <property type="entry name" value="DRWD-N_CENP-O"/>
    <property type="match status" value="1"/>
</dbReference>
<comment type="subcellular location">
    <subcellularLocation>
        <location evidence="2">Chromosome</location>
        <location evidence="2">Centromere</location>
    </subcellularLocation>
    <subcellularLocation>
        <location evidence="1">Nucleus</location>
    </subcellularLocation>
</comment>
<dbReference type="Ensembl" id="ENSDCDT00010037856.1">
    <property type="protein sequence ID" value="ENSDCDP00010030482.1"/>
    <property type="gene ID" value="ENSDCDG00010019564.1"/>
</dbReference>
<evidence type="ECO:0000256" key="1">
    <source>
        <dbReference type="ARBA" id="ARBA00004123"/>
    </source>
</evidence>
<organism evidence="9 10">
    <name type="scientific">Denticeps clupeoides</name>
    <name type="common">denticle herring</name>
    <dbReference type="NCBI Taxonomy" id="299321"/>
    <lineage>
        <taxon>Eukaryota</taxon>
        <taxon>Metazoa</taxon>
        <taxon>Chordata</taxon>
        <taxon>Craniata</taxon>
        <taxon>Vertebrata</taxon>
        <taxon>Euteleostomi</taxon>
        <taxon>Actinopterygii</taxon>
        <taxon>Neopterygii</taxon>
        <taxon>Teleostei</taxon>
        <taxon>Clupei</taxon>
        <taxon>Clupeiformes</taxon>
        <taxon>Denticipitoidei</taxon>
        <taxon>Denticipitidae</taxon>
        <taxon>Denticeps</taxon>
    </lineage>
</organism>
<dbReference type="PANTHER" id="PTHR14582:SF1">
    <property type="entry name" value="CENTROMERE PROTEIN O"/>
    <property type="match status" value="1"/>
</dbReference>
<evidence type="ECO:0000256" key="8">
    <source>
        <dbReference type="SAM" id="Coils"/>
    </source>
</evidence>
<dbReference type="GO" id="GO:0031511">
    <property type="term" value="C:Mis6-Sim4 complex"/>
    <property type="evidence" value="ECO:0007669"/>
    <property type="project" value="TreeGrafter"/>
</dbReference>
<dbReference type="GeneID" id="114769282"/>
<dbReference type="GO" id="GO:0005634">
    <property type="term" value="C:nucleus"/>
    <property type="evidence" value="ECO:0007669"/>
    <property type="project" value="UniProtKB-SubCell"/>
</dbReference>
<keyword evidence="6" id="KW-0539">Nucleus</keyword>
<evidence type="ECO:0000256" key="5">
    <source>
        <dbReference type="ARBA" id="ARBA00022454"/>
    </source>
</evidence>
<reference evidence="9" key="2">
    <citation type="submission" date="2025-08" db="UniProtKB">
        <authorList>
            <consortium name="Ensembl"/>
        </authorList>
    </citation>
    <scope>IDENTIFICATION</scope>
</reference>
<reference evidence="9 10" key="1">
    <citation type="submission" date="2020-06" db="EMBL/GenBank/DDBJ databases">
        <authorList>
            <consortium name="Wellcome Sanger Institute Data Sharing"/>
        </authorList>
    </citation>
    <scope>NUCLEOTIDE SEQUENCE [LARGE SCALE GENOMIC DNA]</scope>
</reference>
<evidence type="ECO:0000313" key="9">
    <source>
        <dbReference type="Ensembl" id="ENSDCDP00010030482.1"/>
    </source>
</evidence>
<keyword evidence="5" id="KW-0158">Chromosome</keyword>
<sequence>MMTLSERFPGFVRGVSTGGSISISRPGRDMDAARTQGVFSHLHLLERGALGLIPQEDPAQNDRVDDLKAVIHTLRARRDELRVQADRTRELRHSIDKGDFLDEEDYRTGENSEIRAALLTAKQTELKKLLKAHHLIGGYDLIETQPGKRFCVSLHTAYEGTYCTTYHLELDLTRTVQVVRHDVPPSMPLDTLVQQNLQTNLPAFLHSLSLHLNALTSRQQQIVLVKDQIKSVDVLESNQLCSVLVLLCRGPKQQDPETLVTLLYRDLTSELPTQVTVESEDDALPNSPQWKKSKTLLLDQPVHKALEIMNKTGVIA</sequence>
<keyword evidence="10" id="KW-1185">Reference proteome</keyword>
<dbReference type="InterPro" id="IPR018464">
    <property type="entry name" value="CENP-O"/>
</dbReference>
<comment type="similarity">
    <text evidence="3">Belongs to the CENP-O/MCM21 family.</text>
</comment>
<accession>A0AAY4CBM5</accession>
<dbReference type="RefSeq" id="XP_028817988.1">
    <property type="nucleotide sequence ID" value="XM_028962155.1"/>
</dbReference>
<evidence type="ECO:0000256" key="3">
    <source>
        <dbReference type="ARBA" id="ARBA00007321"/>
    </source>
</evidence>
<feature type="coiled-coil region" evidence="8">
    <location>
        <begin position="64"/>
        <end position="91"/>
    </location>
</feature>
<evidence type="ECO:0000256" key="7">
    <source>
        <dbReference type="ARBA" id="ARBA00023328"/>
    </source>
</evidence>
<dbReference type="PANTHER" id="PTHR14582">
    <property type="entry name" value="INNER KINETOCHORE SUBUNIT MAL2"/>
    <property type="match status" value="1"/>
</dbReference>